<protein>
    <submittedName>
        <fullName evidence="1">Uncharacterized protein</fullName>
    </submittedName>
</protein>
<gene>
    <name evidence="1" type="ORF">RRH01S_02_05850</name>
</gene>
<proteinExistence type="predicted"/>
<dbReference type="AlphaFoldDB" id="A0AA87U2S7"/>
<organism evidence="1 2">
    <name type="scientific">Rhizobium rhizogenes NBRC 13257</name>
    <dbReference type="NCBI Taxonomy" id="1220581"/>
    <lineage>
        <taxon>Bacteria</taxon>
        <taxon>Pseudomonadati</taxon>
        <taxon>Pseudomonadota</taxon>
        <taxon>Alphaproteobacteria</taxon>
        <taxon>Hyphomicrobiales</taxon>
        <taxon>Rhizobiaceae</taxon>
        <taxon>Rhizobium/Agrobacterium group</taxon>
        <taxon>Rhizobium</taxon>
    </lineage>
</organism>
<dbReference type="EMBL" id="BAYX01000002">
    <property type="protein sequence ID" value="GAJ91916.1"/>
    <property type="molecule type" value="Genomic_DNA"/>
</dbReference>
<name>A0AA87U2S7_RHIRH</name>
<comment type="caution">
    <text evidence="1">The sequence shown here is derived from an EMBL/GenBank/DDBJ whole genome shotgun (WGS) entry which is preliminary data.</text>
</comment>
<dbReference type="Proteomes" id="UP000026941">
    <property type="component" value="Unassembled WGS sequence"/>
</dbReference>
<evidence type="ECO:0000313" key="1">
    <source>
        <dbReference type="EMBL" id="GAJ91916.1"/>
    </source>
</evidence>
<evidence type="ECO:0000313" key="2">
    <source>
        <dbReference type="Proteomes" id="UP000026941"/>
    </source>
</evidence>
<accession>A0AA87U2S7</accession>
<reference evidence="1 2" key="1">
    <citation type="submission" date="2014-05" db="EMBL/GenBank/DDBJ databases">
        <title>Whole genome shotgun sequence of Rhizobium rhizogenes NBRC 13257.</title>
        <authorList>
            <person name="Katano-Makiyama Y."/>
            <person name="Hosoyama A."/>
            <person name="Hashimoto M."/>
            <person name="Hosoyama Y."/>
            <person name="Noguchi M."/>
            <person name="Tsuchikane K."/>
            <person name="Kimura A."/>
            <person name="Ohji S."/>
            <person name="Ichikawa N."/>
            <person name="Yamazoe A."/>
            <person name="Fujita N."/>
        </authorList>
    </citation>
    <scope>NUCLEOTIDE SEQUENCE [LARGE SCALE GENOMIC DNA]</scope>
    <source>
        <strain evidence="1 2">NBRC 13257</strain>
    </source>
</reference>
<sequence>MSSDPSVAASYRAKDAVDFYLQAIRPGLWTNNVTIRSTRMARMYEPGAWVPRVSPTPLLMVMASHDYITMTDLELAAYECGPSSRRSW</sequence>